<dbReference type="Proteomes" id="UP000544107">
    <property type="component" value="Unassembled WGS sequence"/>
</dbReference>
<evidence type="ECO:0000313" key="1">
    <source>
        <dbReference type="EMBL" id="MBB4010276.1"/>
    </source>
</evidence>
<evidence type="ECO:0000313" key="2">
    <source>
        <dbReference type="Proteomes" id="UP000544107"/>
    </source>
</evidence>
<comment type="caution">
    <text evidence="1">The sequence shown here is derived from an EMBL/GenBank/DDBJ whole genome shotgun (WGS) entry which is preliminary data.</text>
</comment>
<protein>
    <submittedName>
        <fullName evidence="1">Uncharacterized protein</fullName>
    </submittedName>
</protein>
<accession>A0A7W6HSS3</accession>
<sequence>MLHDKFVLANFHNYRSCSTDAIKKAVKLLIVFCEGKELFRAVA</sequence>
<gene>
    <name evidence="1" type="ORF">GGQ71_004574</name>
</gene>
<organism evidence="1 2">
    <name type="scientific">Allorhizobium taibaishanense</name>
    <dbReference type="NCBI Taxonomy" id="887144"/>
    <lineage>
        <taxon>Bacteria</taxon>
        <taxon>Pseudomonadati</taxon>
        <taxon>Pseudomonadota</taxon>
        <taxon>Alphaproteobacteria</taxon>
        <taxon>Hyphomicrobiales</taxon>
        <taxon>Rhizobiaceae</taxon>
        <taxon>Rhizobium/Agrobacterium group</taxon>
        <taxon>Allorhizobium</taxon>
    </lineage>
</organism>
<dbReference type="AlphaFoldDB" id="A0A7W6HSS3"/>
<proteinExistence type="predicted"/>
<name>A0A7W6HSS3_9HYPH</name>
<reference evidence="1 2" key="1">
    <citation type="submission" date="2020-08" db="EMBL/GenBank/DDBJ databases">
        <title>Genomic Encyclopedia of Type Strains, Phase IV (KMG-IV): sequencing the most valuable type-strain genomes for metagenomic binning, comparative biology and taxonomic classification.</title>
        <authorList>
            <person name="Goeker M."/>
        </authorList>
    </citation>
    <scope>NUCLEOTIDE SEQUENCE [LARGE SCALE GENOMIC DNA]</scope>
    <source>
        <strain evidence="1 2">DSM 100021</strain>
    </source>
</reference>
<dbReference type="EMBL" id="JACIED010000007">
    <property type="protein sequence ID" value="MBB4010276.1"/>
    <property type="molecule type" value="Genomic_DNA"/>
</dbReference>